<organism evidence="1 2">
    <name type="scientific">Corynebacterium jeddahense</name>
    <dbReference type="NCBI Taxonomy" id="1414719"/>
    <lineage>
        <taxon>Bacteria</taxon>
        <taxon>Bacillati</taxon>
        <taxon>Actinomycetota</taxon>
        <taxon>Actinomycetes</taxon>
        <taxon>Mycobacteriales</taxon>
        <taxon>Corynebacteriaceae</taxon>
        <taxon>Corynebacterium</taxon>
    </lineage>
</organism>
<evidence type="ECO:0008006" key="3">
    <source>
        <dbReference type="Google" id="ProtNLM"/>
    </source>
</evidence>
<evidence type="ECO:0000313" key="1">
    <source>
        <dbReference type="EMBL" id="WCZ39953.1"/>
    </source>
</evidence>
<evidence type="ECO:0000313" key="2">
    <source>
        <dbReference type="Proteomes" id="UP001218071"/>
    </source>
</evidence>
<name>A0ABY7UMM4_9CORY</name>
<reference evidence="1 2" key="1">
    <citation type="submission" date="2020-10" db="EMBL/GenBank/DDBJ databases">
        <title>Complete genome sequence of Corynebacterium jeddahense DSM 45997, type strain of Corynebacterium jeddahense.</title>
        <authorList>
            <person name="Busche T."/>
            <person name="Kalinowski J."/>
            <person name="Ruckert C."/>
        </authorList>
    </citation>
    <scope>NUCLEOTIDE SEQUENCE [LARGE SCALE GENOMIC DNA]</scope>
    <source>
        <strain evidence="1 2">DSM 45997</strain>
    </source>
</reference>
<proteinExistence type="predicted"/>
<dbReference type="Proteomes" id="UP001218071">
    <property type="component" value="Chromosome"/>
</dbReference>
<sequence>MRVASWHFFLPLLDVLPLPHGKVTLKTPTGMIYSSLGEAMELPDGVAIIAHQVFAQDTTGTAEEAVFASIATRVASTQRVAAPSAVQVSKPVTVLEVVVSQRFSKIGDWGRRSNREDAFSHAVAMANEWIGALSLALQMPLAKVRVELLPSALPVGIGLFEPWEIRPGKLTRLKIDGWMQLRETRPVVSTHPPQPDELDLWIEAALINHAERGPFVRSSELLEEAIRQQKETGEYEIAMILYAASCESAIDELVQHLLWEQQTTPHEASEFFLRSRAKAKKGGTPVPESVVSLMKKKALSLLRGSTFGPSDEPEPFRQWTKFVVEPRNHVIHGGKRVTREEIERCERAFFEFQDWVKNEVFASRSRFPITTIALLGEAQLVKRGEWERFSPIEQSLSQLRIRLQTFRRWSDMVVSLRSSPTLIGQLVDPEQSVLQVVVSEDGPKESFLVHSGGAVISRLPQEITEEIGRRVPIQPEAGPVIQLLDYELDFLTGREVWETYRYEMSPKLLLYPSDIGYKDALERFAEENE</sequence>
<accession>A0ABY7UMM4</accession>
<dbReference type="EMBL" id="CP063194">
    <property type="protein sequence ID" value="WCZ39953.1"/>
    <property type="molecule type" value="Genomic_DNA"/>
</dbReference>
<gene>
    <name evidence="1" type="ORF">CJEDD_11935</name>
</gene>
<keyword evidence="2" id="KW-1185">Reference proteome</keyword>
<protein>
    <recommendedName>
        <fullName evidence="3">Apea-like HEPN domain-containing protein</fullName>
    </recommendedName>
</protein>